<evidence type="ECO:0000313" key="8">
    <source>
        <dbReference type="EMBL" id="KAK7582276.1"/>
    </source>
</evidence>
<comment type="caution">
    <text evidence="8">The sequence shown here is derived from an EMBL/GenBank/DDBJ whole genome shotgun (WGS) entry which is preliminary data.</text>
</comment>
<dbReference type="Proteomes" id="UP001367676">
    <property type="component" value="Unassembled WGS sequence"/>
</dbReference>
<dbReference type="GO" id="GO:0005044">
    <property type="term" value="F:scavenger receptor activity"/>
    <property type="evidence" value="ECO:0007669"/>
    <property type="project" value="TreeGrafter"/>
</dbReference>
<dbReference type="PRINTS" id="PR01609">
    <property type="entry name" value="CD36FAMILY"/>
</dbReference>
<evidence type="ECO:0000256" key="6">
    <source>
        <dbReference type="ARBA" id="ARBA00023136"/>
    </source>
</evidence>
<dbReference type="Pfam" id="PF01130">
    <property type="entry name" value="CD36"/>
    <property type="match status" value="1"/>
</dbReference>
<dbReference type="PANTHER" id="PTHR11923:SF67">
    <property type="entry name" value="RE68569P"/>
    <property type="match status" value="1"/>
</dbReference>
<comment type="similarity">
    <text evidence="2">Belongs to the CD36 family.</text>
</comment>
<evidence type="ECO:0000256" key="7">
    <source>
        <dbReference type="ARBA" id="ARBA00023180"/>
    </source>
</evidence>
<dbReference type="InterPro" id="IPR002159">
    <property type="entry name" value="CD36_fam"/>
</dbReference>
<keyword evidence="5" id="KW-1133">Transmembrane helix</keyword>
<proteinExistence type="inferred from homology"/>
<keyword evidence="7" id="KW-0325">Glycoprotein</keyword>
<keyword evidence="3" id="KW-1003">Cell membrane</keyword>
<organism evidence="8 9">
    <name type="scientific">Parthenolecanium corni</name>
    <dbReference type="NCBI Taxonomy" id="536013"/>
    <lineage>
        <taxon>Eukaryota</taxon>
        <taxon>Metazoa</taxon>
        <taxon>Ecdysozoa</taxon>
        <taxon>Arthropoda</taxon>
        <taxon>Hexapoda</taxon>
        <taxon>Insecta</taxon>
        <taxon>Pterygota</taxon>
        <taxon>Neoptera</taxon>
        <taxon>Paraneoptera</taxon>
        <taxon>Hemiptera</taxon>
        <taxon>Sternorrhyncha</taxon>
        <taxon>Coccoidea</taxon>
        <taxon>Coccidae</taxon>
        <taxon>Parthenolecanium</taxon>
    </lineage>
</organism>
<keyword evidence="4" id="KW-0812">Transmembrane</keyword>
<dbReference type="GO" id="GO:0005737">
    <property type="term" value="C:cytoplasm"/>
    <property type="evidence" value="ECO:0007669"/>
    <property type="project" value="TreeGrafter"/>
</dbReference>
<evidence type="ECO:0000256" key="5">
    <source>
        <dbReference type="ARBA" id="ARBA00022989"/>
    </source>
</evidence>
<keyword evidence="9" id="KW-1185">Reference proteome</keyword>
<evidence type="ECO:0000256" key="3">
    <source>
        <dbReference type="ARBA" id="ARBA00022475"/>
    </source>
</evidence>
<keyword evidence="6" id="KW-0472">Membrane</keyword>
<name>A0AAN9TBH9_9HEMI</name>
<dbReference type="PANTHER" id="PTHR11923">
    <property type="entry name" value="SCAVENGER RECEPTOR CLASS B TYPE-1 SR-B1"/>
    <property type="match status" value="1"/>
</dbReference>
<gene>
    <name evidence="8" type="ORF">V9T40_013721</name>
</gene>
<dbReference type="GO" id="GO:0005886">
    <property type="term" value="C:plasma membrane"/>
    <property type="evidence" value="ECO:0007669"/>
    <property type="project" value="UniProtKB-SubCell"/>
</dbReference>
<comment type="subcellular location">
    <subcellularLocation>
        <location evidence="1">Cell membrane</location>
    </subcellularLocation>
</comment>
<evidence type="ECO:0000256" key="2">
    <source>
        <dbReference type="ARBA" id="ARBA00010532"/>
    </source>
</evidence>
<reference evidence="8 9" key="1">
    <citation type="submission" date="2024-03" db="EMBL/GenBank/DDBJ databases">
        <title>Adaptation during the transition from Ophiocordyceps entomopathogen to insect associate is accompanied by gene loss and intensified selection.</title>
        <authorList>
            <person name="Ward C.M."/>
            <person name="Onetto C.A."/>
            <person name="Borneman A.R."/>
        </authorList>
    </citation>
    <scope>NUCLEOTIDE SEQUENCE [LARGE SCALE GENOMIC DNA]</scope>
    <source>
        <strain evidence="8">AWRI1</strain>
        <tissue evidence="8">Single Adult Female</tissue>
    </source>
</reference>
<evidence type="ECO:0000256" key="4">
    <source>
        <dbReference type="ARBA" id="ARBA00022692"/>
    </source>
</evidence>
<dbReference type="EMBL" id="JBBCAQ010000033">
    <property type="protein sequence ID" value="KAK7582276.1"/>
    <property type="molecule type" value="Genomic_DNA"/>
</dbReference>
<sequence length="176" mass="20006">MYDERKTTFTEGAEGFEMWATPPVEVYLKVYLYNITNKDAFLAGTEKLRVQQVGPYVYRETGVHADPKFNHENGTITSIPKYPLEWVPEMSNGTEDDILTLPNVALLSFANVIAKSNFMTKMGVNFLISETKTYAIVQQSAKEFMFGYQSALVTLGNTFIPDWIYFDKLGLIDRVS</sequence>
<evidence type="ECO:0000256" key="1">
    <source>
        <dbReference type="ARBA" id="ARBA00004236"/>
    </source>
</evidence>
<evidence type="ECO:0000313" key="9">
    <source>
        <dbReference type="Proteomes" id="UP001367676"/>
    </source>
</evidence>
<accession>A0AAN9TBH9</accession>
<dbReference type="AlphaFoldDB" id="A0AAN9TBH9"/>
<protein>
    <submittedName>
        <fullName evidence="8">Uncharacterized protein</fullName>
    </submittedName>
</protein>